<dbReference type="Proteomes" id="UP000284767">
    <property type="component" value="Unassembled WGS sequence"/>
</dbReference>
<dbReference type="SUPFAM" id="SSF55729">
    <property type="entry name" value="Acyl-CoA N-acyltransferases (Nat)"/>
    <property type="match status" value="1"/>
</dbReference>
<dbReference type="AlphaFoldDB" id="A0A0C7D689"/>
<evidence type="ECO:0000313" key="6">
    <source>
        <dbReference type="Proteomes" id="UP000194857"/>
    </source>
</evidence>
<dbReference type="PROSITE" id="PS51186">
    <property type="entry name" value="GNAT"/>
    <property type="match status" value="1"/>
</dbReference>
<proteinExistence type="predicted"/>
<protein>
    <submittedName>
        <fullName evidence="2">GNAT family N-acetyltransferase</fullName>
    </submittedName>
</protein>
<evidence type="ECO:0000259" key="1">
    <source>
        <dbReference type="PROSITE" id="PS51186"/>
    </source>
</evidence>
<dbReference type="Proteomes" id="UP000194857">
    <property type="component" value="Unassembled WGS sequence"/>
</dbReference>
<dbReference type="SMR" id="A0A0C7D689"/>
<dbReference type="EMBL" id="RBSQ01000565">
    <property type="protein sequence ID" value="RMS55563.1"/>
    <property type="molecule type" value="Genomic_DNA"/>
</dbReference>
<reference evidence="2 6" key="1">
    <citation type="submission" date="2017-05" db="EMBL/GenBank/DDBJ databases">
        <authorList>
            <person name="Song R."/>
            <person name="Chenine A.L."/>
            <person name="Ruprecht R.M."/>
        </authorList>
    </citation>
    <scope>NUCLEOTIDE SEQUENCE [LARGE SCALE GENOMIC DNA]</scope>
    <source>
        <strain evidence="2 6">S567_C10_BS</strain>
    </source>
</reference>
<reference evidence="4 8" key="4">
    <citation type="submission" date="2018-08" db="EMBL/GenBank/DDBJ databases">
        <title>Recombination of ecologically and evolutionarily significant loci maintains genetic cohesion in the Pseudomonas syringae species complex.</title>
        <authorList>
            <person name="Dillon M."/>
            <person name="Thakur S."/>
            <person name="Almeida R.N.D."/>
            <person name="Weir B.S."/>
            <person name="Guttman D.S."/>
        </authorList>
    </citation>
    <scope>NUCLEOTIDE SEQUENCE [LARGE SCALE GENOMIC DNA]</scope>
    <source>
        <strain evidence="4 8">ICMP 7846</strain>
    </source>
</reference>
<accession>A0A0C7D689</accession>
<accession>A0A1S1C4Q3</accession>
<evidence type="ECO:0000313" key="8">
    <source>
        <dbReference type="Proteomes" id="UP000270834"/>
    </source>
</evidence>
<reference evidence="3 7" key="3">
    <citation type="submission" date="2018-07" db="EMBL/GenBank/DDBJ databases">
        <title>Mechanisms of high-level aminoglycoside resistance among Gram-negative pathogens in Brazil.</title>
        <authorList>
            <person name="Ballaben A.S."/>
            <person name="Darini A.L.C."/>
            <person name="Doi Y."/>
        </authorList>
    </citation>
    <scope>NUCLEOTIDE SEQUENCE [LARGE SCALE GENOMIC DNA]</scope>
    <source>
        <strain evidence="3 7">B2-305</strain>
    </source>
</reference>
<dbReference type="Proteomes" id="UP000270834">
    <property type="component" value="Unassembled WGS sequence"/>
</dbReference>
<dbReference type="EMBL" id="NSNE01000015">
    <property type="protein sequence ID" value="RPM10685.1"/>
    <property type="molecule type" value="Genomic_DNA"/>
</dbReference>
<gene>
    <name evidence="4" type="ORF">ALP65_01176</name>
    <name evidence="2" type="ORF">CAZ10_35735</name>
    <name evidence="3" type="ORF">DT376_18175</name>
    <name evidence="5" type="ORF">IPC1295_23545</name>
</gene>
<organism evidence="2 6">
    <name type="scientific">Pseudomonas aeruginosa</name>
    <dbReference type="NCBI Taxonomy" id="287"/>
    <lineage>
        <taxon>Bacteria</taxon>
        <taxon>Pseudomonadati</taxon>
        <taxon>Pseudomonadota</taxon>
        <taxon>Gammaproteobacteria</taxon>
        <taxon>Pseudomonadales</taxon>
        <taxon>Pseudomonadaceae</taxon>
        <taxon>Pseudomonas</taxon>
    </lineage>
</organism>
<dbReference type="RefSeq" id="WP_003082887.1">
    <property type="nucleotide sequence ID" value="NZ_AP014839.1"/>
</dbReference>
<dbReference type="Proteomes" id="UP000253594">
    <property type="component" value="Unassembled WGS sequence"/>
</dbReference>
<evidence type="ECO:0000313" key="7">
    <source>
        <dbReference type="Proteomes" id="UP000253594"/>
    </source>
</evidence>
<feature type="domain" description="N-acetyltransferase" evidence="1">
    <location>
        <begin position="8"/>
        <end position="170"/>
    </location>
</feature>
<dbReference type="Pfam" id="PF00583">
    <property type="entry name" value="Acetyltransf_1"/>
    <property type="match status" value="1"/>
</dbReference>
<reference evidence="5 9" key="5">
    <citation type="submission" date="2019-01" db="EMBL/GenBank/DDBJ databases">
        <title>The Pseudomonas aeruginosa pan-genome provides new insights on its population structure, horizontal gene transfer and pathogenicity.</title>
        <authorList>
            <person name="Freschi L."/>
            <person name="Vincent A.T."/>
            <person name="Jeukens J."/>
            <person name="Emond-Rheault J.-G."/>
            <person name="Kukavica-Ibrulj I."/>
            <person name="Dupont M.-J."/>
            <person name="Charette S.J."/>
            <person name="Boyle B."/>
            <person name="Levesque R.C."/>
        </authorList>
    </citation>
    <scope>NUCLEOTIDE SEQUENCE [LARGE SCALE GENOMIC DNA]</scope>
    <source>
        <strain evidence="5 9">PA-W36</strain>
    </source>
</reference>
<dbReference type="EMBL" id="QORE01000605">
    <property type="protein sequence ID" value="RCI73468.1"/>
    <property type="molecule type" value="Genomic_DNA"/>
</dbReference>
<dbReference type="PANTHER" id="PTHR43415:SF3">
    <property type="entry name" value="GNAT-FAMILY ACETYLTRANSFERASE"/>
    <property type="match status" value="1"/>
</dbReference>
<dbReference type="InterPro" id="IPR000182">
    <property type="entry name" value="GNAT_dom"/>
</dbReference>
<dbReference type="OMA" id="TEMTEWI"/>
<dbReference type="EMBL" id="NFFZ01000036">
    <property type="protein sequence ID" value="OTI54904.1"/>
    <property type="molecule type" value="Genomic_DNA"/>
</dbReference>
<dbReference type="GO" id="GO:0016747">
    <property type="term" value="F:acyltransferase activity, transferring groups other than amino-acyl groups"/>
    <property type="evidence" value="ECO:0007669"/>
    <property type="project" value="InterPro"/>
</dbReference>
<evidence type="ECO:0000313" key="9">
    <source>
        <dbReference type="Proteomes" id="UP000284767"/>
    </source>
</evidence>
<dbReference type="PANTHER" id="PTHR43415">
    <property type="entry name" value="SPERMIDINE N(1)-ACETYLTRANSFERASE"/>
    <property type="match status" value="1"/>
</dbReference>
<sequence length="177" mass="20068">MTAESPTIRLERYSERHVEGLTALYNDPAVARQVLQMPYQSVEQRRKRLHDSADDDRLLILVALHQGDVIGSASLEQHPRIRRSHSGSIGMGVAVAWQGKGVGSRLLGELLDIADNWMNLRRVELTVYTDNAPALALYRKFGFETEGEMRDYAVRDGRFVDVYSMARLRRVEGRVGE</sequence>
<evidence type="ECO:0000313" key="5">
    <source>
        <dbReference type="EMBL" id="RPM10685.1"/>
    </source>
</evidence>
<dbReference type="InterPro" id="IPR016181">
    <property type="entry name" value="Acyl_CoA_acyltransferase"/>
</dbReference>
<evidence type="ECO:0000313" key="3">
    <source>
        <dbReference type="EMBL" id="RCI73468.1"/>
    </source>
</evidence>
<name>A0A0C7D689_PSEAI</name>
<keyword evidence="2" id="KW-0808">Transferase</keyword>
<dbReference type="CDD" id="cd04301">
    <property type="entry name" value="NAT_SF"/>
    <property type="match status" value="1"/>
</dbReference>
<evidence type="ECO:0000313" key="2">
    <source>
        <dbReference type="EMBL" id="OTI54904.1"/>
    </source>
</evidence>
<comment type="caution">
    <text evidence="2">The sequence shown here is derived from an EMBL/GenBank/DDBJ whole genome shotgun (WGS) entry which is preliminary data.</text>
</comment>
<reference evidence="5 9" key="2">
    <citation type="submission" date="2017-08" db="EMBL/GenBank/DDBJ databases">
        <authorList>
            <person name="Feschi L."/>
            <person name="Jeukens J."/>
            <person name="Emond-Rheault J.-G."/>
            <person name="Kukavica-Ibrulj I."/>
            <person name="Boyle B."/>
            <person name="Levesque R.C."/>
        </authorList>
    </citation>
    <scope>NUCLEOTIDE SEQUENCE [LARGE SCALE GENOMIC DNA]</scope>
    <source>
        <strain evidence="5 9">PA-W36</strain>
    </source>
</reference>
<dbReference type="Gene3D" id="3.40.630.30">
    <property type="match status" value="1"/>
</dbReference>
<evidence type="ECO:0000313" key="4">
    <source>
        <dbReference type="EMBL" id="RMS55563.1"/>
    </source>
</evidence>